<sequence length="1135" mass="128522">MDRMQAKKAENADRSLVDLVFSWSLRDVLSKDLYRNKVRKIPDTFLSTSHYLTSFIDPLIEETHADLSSSMTTLAGAPICEVLSVKISKDYKPPRDLFYEISLKRLRDTANEAGIYEPEKGDLIAFTDVRPKCISDLDRPKRPYVIALVQGPQGETSNKLPILSSKPIECFEQRMEMDHKRETEADKKKETLFAVFLINMTTNIRIWNALCLGQERGNMSLIQKVLQSDSAAENTCTLCFSNPASVWDPITRPFNLNDSQQAAVSSCIAARKCDHQNSVKLIWGPPGTGKTKTVGTLLFVLFRMKCRTVTCAPTNIAVIEVTTRLVRLVRESIECGSYGLGDIVLFGNGERMKIDKHDDLLDVFLNFRINILAKCFAPLSGWKHSVESMISLLEDPEEMYEKCLKERGEKDDEDEEDDDEGEGEEEEGILRDEKLEINRGREGKIHPQYFKDVKEKKIWRNIIDQTLKKNKKKQQESVSSQENDQLKDDKGENEDELAQKKNNKMVASGKNDGLLTFQEFVKKRFDSTGEKLKFCIINLYTHLPTSFISIEVAKNMIKALGLLESIATLLHSSTVSFKRLKENICEFEDVGKAVDQFSKLHRNRQECLQILRCLHQTLPVPTIFLYDGIKNFCLCNASLIFCTASSSAKLHMAGMKPFELLVIDEAAQLKECESAIPLQLAGLRHAILVGDELQLPAMVKSKISTNAEFGRSLFERLVSLGHRKLLLNLQYRMHPSISLFPNQEFYNNRISDAPNVKERSYKRCFLQGDMYGSYSFINVAYGKEEQSNSHSTRNMVEVVAVSEIVAKLFKESVAKKQKVSVGVISPYNAQVFAIQEKLGKTYSTSTHSDFSVSVRSVDGFQGGEEDVIIISTVRSNLNGKVGFLSNRQRANVALTRARHCLWILGNGPTLANSGTIWTKLVSNAKARGCFYNAEDDKNLAQAIATSLVEHGYFHLLQNMDSLLFREARWKVCFSDDFWKSLAKIRRTEINKEVLRLLEKLSSGWRSPNNEKNPNAITGTCSELFQQYKVNGLLDLVWTTDILKENSNCTQVLKVWDILPWSETPKLARRLETLLGNYTVNDMNRCKVKCTEGNLEVPMRWPGNMNDTGKSLLLGDDPGELLSRSIASLRIWDESD</sequence>
<name>A0AA39DDG3_VITRO</name>
<dbReference type="Gene3D" id="3.40.50.300">
    <property type="entry name" value="P-loop containing nucleotide triphosphate hydrolases"/>
    <property type="match status" value="2"/>
</dbReference>
<dbReference type="InterPro" id="IPR041679">
    <property type="entry name" value="DNA2/NAM7-like_C"/>
</dbReference>
<dbReference type="GO" id="GO:0016787">
    <property type="term" value="F:hydrolase activity"/>
    <property type="evidence" value="ECO:0007669"/>
    <property type="project" value="UniProtKB-KW"/>
</dbReference>
<dbReference type="InterPro" id="IPR045055">
    <property type="entry name" value="DNA2/NAM7-like"/>
</dbReference>
<feature type="domain" description="DUF6469" evidence="8">
    <location>
        <begin position="78"/>
        <end position="212"/>
    </location>
</feature>
<proteinExistence type="predicted"/>
<dbReference type="InterPro" id="IPR041677">
    <property type="entry name" value="DNA2/NAM7_AAA_11"/>
</dbReference>
<evidence type="ECO:0008006" key="11">
    <source>
        <dbReference type="Google" id="ProtNLM"/>
    </source>
</evidence>
<keyword evidence="3" id="KW-0347">Helicase</keyword>
<dbReference type="EMBL" id="JARBHA010000016">
    <property type="protein sequence ID" value="KAJ9679689.1"/>
    <property type="molecule type" value="Genomic_DNA"/>
</dbReference>
<dbReference type="GO" id="GO:0005694">
    <property type="term" value="C:chromosome"/>
    <property type="evidence" value="ECO:0007669"/>
    <property type="project" value="UniProtKB-ARBA"/>
</dbReference>
<dbReference type="Pfam" id="PF20073">
    <property type="entry name" value="DUF6469"/>
    <property type="match status" value="1"/>
</dbReference>
<evidence type="ECO:0000256" key="1">
    <source>
        <dbReference type="ARBA" id="ARBA00022741"/>
    </source>
</evidence>
<comment type="caution">
    <text evidence="9">The sequence shown here is derived from an EMBL/GenBank/DDBJ whole genome shotgun (WGS) entry which is preliminary data.</text>
</comment>
<dbReference type="PANTHER" id="PTHR10887:SF522">
    <property type="entry name" value="P-LOOP CONTAINING NUCLEOSIDE TRIPHOSPHATE HYDROLASES SUPERFAMILY PROTEIN"/>
    <property type="match status" value="1"/>
</dbReference>
<dbReference type="Pfam" id="PF13087">
    <property type="entry name" value="AAA_12"/>
    <property type="match status" value="1"/>
</dbReference>
<protein>
    <recommendedName>
        <fullName evidence="11">Helicase MAGATAMA 3</fullName>
    </recommendedName>
</protein>
<gene>
    <name evidence="9" type="ORF">PVL29_021573</name>
</gene>
<dbReference type="CDD" id="cd18808">
    <property type="entry name" value="SF1_C_Upf1"/>
    <property type="match status" value="1"/>
</dbReference>
<dbReference type="SUPFAM" id="SSF52540">
    <property type="entry name" value="P-loop containing nucleoside triphosphate hydrolases"/>
    <property type="match status" value="1"/>
</dbReference>
<keyword evidence="1" id="KW-0547">Nucleotide-binding</keyword>
<dbReference type="GO" id="GO:0004386">
    <property type="term" value="F:helicase activity"/>
    <property type="evidence" value="ECO:0007669"/>
    <property type="project" value="UniProtKB-KW"/>
</dbReference>
<dbReference type="InterPro" id="IPR045529">
    <property type="entry name" value="DUF6469"/>
</dbReference>
<keyword evidence="2" id="KW-0378">Hydrolase</keyword>
<evidence type="ECO:0000256" key="4">
    <source>
        <dbReference type="ARBA" id="ARBA00022840"/>
    </source>
</evidence>
<evidence type="ECO:0000313" key="9">
    <source>
        <dbReference type="EMBL" id="KAJ9679689.1"/>
    </source>
</evidence>
<evidence type="ECO:0000259" key="8">
    <source>
        <dbReference type="Pfam" id="PF20073"/>
    </source>
</evidence>
<dbReference type="InterPro" id="IPR047187">
    <property type="entry name" value="SF1_C_Upf1"/>
</dbReference>
<evidence type="ECO:0000256" key="2">
    <source>
        <dbReference type="ARBA" id="ARBA00022801"/>
    </source>
</evidence>
<evidence type="ECO:0000313" key="10">
    <source>
        <dbReference type="Proteomes" id="UP001168098"/>
    </source>
</evidence>
<dbReference type="FunFam" id="3.40.50.300:FF:000326">
    <property type="entry name" value="P-loop containing nucleoside triphosphate hydrolase"/>
    <property type="match status" value="1"/>
</dbReference>
<dbReference type="InterPro" id="IPR027417">
    <property type="entry name" value="P-loop_NTPase"/>
</dbReference>
<dbReference type="AlphaFoldDB" id="A0AA39DDG3"/>
<reference evidence="9 10" key="1">
    <citation type="journal article" date="2023" name="BMC Biotechnol.">
        <title>Vitis rotundifolia cv Carlos genome sequencing.</title>
        <authorList>
            <person name="Huff M."/>
            <person name="Hulse-Kemp A."/>
            <person name="Scheffler B."/>
            <person name="Youngblood R."/>
            <person name="Simpson S."/>
            <person name="Babiker E."/>
            <person name="Staton M."/>
        </authorList>
    </citation>
    <scope>NUCLEOTIDE SEQUENCE [LARGE SCALE GENOMIC DNA]</scope>
    <source>
        <tissue evidence="9">Leaf</tissue>
    </source>
</reference>
<dbReference type="Pfam" id="PF13086">
    <property type="entry name" value="AAA_11"/>
    <property type="match status" value="1"/>
</dbReference>
<evidence type="ECO:0000259" key="6">
    <source>
        <dbReference type="Pfam" id="PF13086"/>
    </source>
</evidence>
<evidence type="ECO:0000256" key="3">
    <source>
        <dbReference type="ARBA" id="ARBA00022806"/>
    </source>
</evidence>
<feature type="domain" description="DNA2/NAM7 helicase-like C-terminal" evidence="7">
    <location>
        <begin position="710"/>
        <end position="906"/>
    </location>
</feature>
<dbReference type="PANTHER" id="PTHR10887">
    <property type="entry name" value="DNA2/NAM7 HELICASE FAMILY"/>
    <property type="match status" value="1"/>
</dbReference>
<dbReference type="GO" id="GO:0005524">
    <property type="term" value="F:ATP binding"/>
    <property type="evidence" value="ECO:0007669"/>
    <property type="project" value="UniProtKB-KW"/>
</dbReference>
<keyword evidence="4" id="KW-0067">ATP-binding</keyword>
<accession>A0AA39DDG3</accession>
<keyword evidence="10" id="KW-1185">Reference proteome</keyword>
<feature type="domain" description="DNA2/NAM7 helicase helicase" evidence="6">
    <location>
        <begin position="255"/>
        <end position="702"/>
    </location>
</feature>
<dbReference type="Proteomes" id="UP001168098">
    <property type="component" value="Unassembled WGS sequence"/>
</dbReference>
<evidence type="ECO:0000256" key="5">
    <source>
        <dbReference type="SAM" id="MobiDB-lite"/>
    </source>
</evidence>
<organism evidence="9 10">
    <name type="scientific">Vitis rotundifolia</name>
    <name type="common">Muscadine grape</name>
    <dbReference type="NCBI Taxonomy" id="103349"/>
    <lineage>
        <taxon>Eukaryota</taxon>
        <taxon>Viridiplantae</taxon>
        <taxon>Streptophyta</taxon>
        <taxon>Embryophyta</taxon>
        <taxon>Tracheophyta</taxon>
        <taxon>Spermatophyta</taxon>
        <taxon>Magnoliopsida</taxon>
        <taxon>eudicotyledons</taxon>
        <taxon>Gunneridae</taxon>
        <taxon>Pentapetalae</taxon>
        <taxon>rosids</taxon>
        <taxon>Vitales</taxon>
        <taxon>Vitaceae</taxon>
        <taxon>Viteae</taxon>
        <taxon>Vitis</taxon>
    </lineage>
</organism>
<feature type="region of interest" description="Disordered" evidence="5">
    <location>
        <begin position="405"/>
        <end position="433"/>
    </location>
</feature>
<feature type="region of interest" description="Disordered" evidence="5">
    <location>
        <begin position="470"/>
        <end position="505"/>
    </location>
</feature>
<feature type="compositionally biased region" description="Acidic residues" evidence="5">
    <location>
        <begin position="411"/>
        <end position="427"/>
    </location>
</feature>
<evidence type="ECO:0000259" key="7">
    <source>
        <dbReference type="Pfam" id="PF13087"/>
    </source>
</evidence>